<dbReference type="Pfam" id="PF00871">
    <property type="entry name" value="Acetate_kinase"/>
    <property type="match status" value="1"/>
</dbReference>
<feature type="binding site" evidence="8">
    <location>
        <begin position="331"/>
        <end position="335"/>
    </location>
    <ligand>
        <name>ATP</name>
        <dbReference type="ChEBI" id="CHEBI:30616"/>
    </ligand>
</feature>
<organism evidence="10 11">
    <name type="scientific">Paraburkholderia hiiakae</name>
    <dbReference type="NCBI Taxonomy" id="1081782"/>
    <lineage>
        <taxon>Bacteria</taxon>
        <taxon>Pseudomonadati</taxon>
        <taxon>Pseudomonadota</taxon>
        <taxon>Betaproteobacteria</taxon>
        <taxon>Burkholderiales</taxon>
        <taxon>Burkholderiaceae</taxon>
        <taxon>Paraburkholderia</taxon>
    </lineage>
</organism>
<keyword evidence="2 8" id="KW-0808">Transferase</keyword>
<dbReference type="SUPFAM" id="SSF53067">
    <property type="entry name" value="Actin-like ATPase domain"/>
    <property type="match status" value="2"/>
</dbReference>
<gene>
    <name evidence="10" type="primary">tdcD</name>
    <name evidence="8" type="synonym">ackA</name>
    <name evidence="10" type="ORF">LMG27952_00819</name>
</gene>
<comment type="pathway">
    <text evidence="8">Metabolic intermediate biosynthesis; acetyl-CoA biosynthesis; acetyl-CoA from acetate: step 1/2.</text>
</comment>
<feature type="site" description="Transition state stabilizer" evidence="8">
    <location>
        <position position="180"/>
    </location>
</feature>
<sequence>MSTQQPLVLVVNSGSSSVKFRLLPADGGPSLLAGLAESLGTTGPARLIIRKGEARHVEELPGNCHMTALRAIFSHIERNGWLHRVAAVGHRVVHGGERFARSVLVTPDVIADIEAVSVLAPLHNAANLLGIRSCSELFPAIAQVAVFDTAFHQSMPPEAYTYAIPFRFYREHGIRRYGFHGTSFRYVAQRAVEMLALDPKDHGVVIAHLGNGASVCAVRNGASCDTSMGLTPLEGLVMGTRSGDLDVGAAAHMARVDGLDLTGVEGLLNRQSGLLGLSELSSDCRTLELAADTGHEGAALALDVFVHRLARYIGALATSLHRFDALVFTGGIGENSARVRDMTLKHLRVFGFVLDAKANGHMAGGVCGRIDSGTGPQAWVIPTDEEGLIARDAVRLTGLHEPERLAA</sequence>
<dbReference type="PANTHER" id="PTHR21060:SF17">
    <property type="entry name" value="PROPIONATE KINASE"/>
    <property type="match status" value="1"/>
</dbReference>
<dbReference type="InterPro" id="IPR023865">
    <property type="entry name" value="Aliphatic_acid_kinase_CS"/>
</dbReference>
<keyword evidence="8" id="KW-0963">Cytoplasm</keyword>
<dbReference type="HAMAP" id="MF_00020">
    <property type="entry name" value="Acetate_kinase"/>
    <property type="match status" value="1"/>
</dbReference>
<dbReference type="InterPro" id="IPR000890">
    <property type="entry name" value="Aliphatic_acid_kin_short-chain"/>
</dbReference>
<accession>A0ABM8NCE1</accession>
<comment type="subunit">
    <text evidence="8">Homodimer.</text>
</comment>
<dbReference type="InterPro" id="IPR004372">
    <property type="entry name" value="Ac/propionate_kinase"/>
</dbReference>
<keyword evidence="11" id="KW-1185">Reference proteome</keyword>
<evidence type="ECO:0000256" key="1">
    <source>
        <dbReference type="ARBA" id="ARBA00008748"/>
    </source>
</evidence>
<comment type="similarity">
    <text evidence="1 8 9">Belongs to the acetokinase family.</text>
</comment>
<dbReference type="InterPro" id="IPR043129">
    <property type="entry name" value="ATPase_NBD"/>
</dbReference>
<dbReference type="EMBL" id="CAJHCQ010000002">
    <property type="protein sequence ID" value="CAD6517235.1"/>
    <property type="molecule type" value="Genomic_DNA"/>
</dbReference>
<evidence type="ECO:0000313" key="10">
    <source>
        <dbReference type="EMBL" id="CAD6517235.1"/>
    </source>
</evidence>
<dbReference type="PROSITE" id="PS01075">
    <property type="entry name" value="ACETATE_KINASE_1"/>
    <property type="match status" value="1"/>
</dbReference>
<comment type="caution">
    <text evidence="10">The sequence shown here is derived from an EMBL/GenBank/DDBJ whole genome shotgun (WGS) entry which is preliminary data.</text>
</comment>
<evidence type="ECO:0000256" key="9">
    <source>
        <dbReference type="RuleBase" id="RU003835"/>
    </source>
</evidence>
<comment type="catalytic activity">
    <reaction evidence="8">
        <text>acetate + ATP = acetyl phosphate + ADP</text>
        <dbReference type="Rhea" id="RHEA:11352"/>
        <dbReference type="ChEBI" id="CHEBI:22191"/>
        <dbReference type="ChEBI" id="CHEBI:30089"/>
        <dbReference type="ChEBI" id="CHEBI:30616"/>
        <dbReference type="ChEBI" id="CHEBI:456216"/>
        <dbReference type="EC" id="2.7.2.1"/>
    </reaction>
</comment>
<feature type="site" description="Transition state stabilizer" evidence="8">
    <location>
        <position position="241"/>
    </location>
</feature>
<evidence type="ECO:0000256" key="6">
    <source>
        <dbReference type="ARBA" id="ARBA00022840"/>
    </source>
</evidence>
<evidence type="ECO:0000256" key="5">
    <source>
        <dbReference type="ARBA" id="ARBA00022777"/>
    </source>
</evidence>
<comment type="cofactor">
    <cofactor evidence="8">
        <name>Mg(2+)</name>
        <dbReference type="ChEBI" id="CHEBI:18420"/>
    </cofactor>
    <cofactor evidence="8">
        <name>Mn(2+)</name>
        <dbReference type="ChEBI" id="CHEBI:29035"/>
    </cofactor>
    <text evidence="8">Mg(2+). Can also accept Mn(2+).</text>
</comment>
<protein>
    <recommendedName>
        <fullName evidence="8">Acetate kinase</fullName>
        <ecNumber evidence="8">2.7.2.1</ecNumber>
    </recommendedName>
    <alternativeName>
        <fullName evidence="8">Acetokinase</fullName>
    </alternativeName>
</protein>
<proteinExistence type="inferred from homology"/>
<reference evidence="10 11" key="1">
    <citation type="submission" date="2020-10" db="EMBL/GenBank/DDBJ databases">
        <authorList>
            <person name="Peeters C."/>
        </authorList>
    </citation>
    <scope>NUCLEOTIDE SEQUENCE [LARGE SCALE GENOMIC DNA]</scope>
    <source>
        <strain evidence="10 11">LMG 27952</strain>
    </source>
</reference>
<evidence type="ECO:0000256" key="8">
    <source>
        <dbReference type="HAMAP-Rule" id="MF_00020"/>
    </source>
</evidence>
<feature type="binding site" evidence="8">
    <location>
        <position position="19"/>
    </location>
    <ligand>
        <name>ATP</name>
        <dbReference type="ChEBI" id="CHEBI:30616"/>
    </ligand>
</feature>
<evidence type="ECO:0000256" key="4">
    <source>
        <dbReference type="ARBA" id="ARBA00022741"/>
    </source>
</evidence>
<dbReference type="EC" id="2.7.2.1" evidence="8"/>
<feature type="binding site" evidence="8">
    <location>
        <position position="91"/>
    </location>
    <ligand>
        <name>substrate</name>
    </ligand>
</feature>
<feature type="active site" description="Proton donor/acceptor" evidence="8">
    <location>
        <position position="148"/>
    </location>
</feature>
<feature type="binding site" evidence="8">
    <location>
        <position position="12"/>
    </location>
    <ligand>
        <name>Mg(2+)</name>
        <dbReference type="ChEBI" id="CHEBI:18420"/>
    </ligand>
</feature>
<dbReference type="Proteomes" id="UP000656319">
    <property type="component" value="Unassembled WGS sequence"/>
</dbReference>
<dbReference type="CDD" id="cd24010">
    <property type="entry name" value="ASKHA_NBD_AcK_PK"/>
    <property type="match status" value="1"/>
</dbReference>
<dbReference type="GO" id="GO:0008980">
    <property type="term" value="F:propionate kinase activity"/>
    <property type="evidence" value="ECO:0007669"/>
    <property type="project" value="UniProtKB-EC"/>
</dbReference>
<evidence type="ECO:0000256" key="7">
    <source>
        <dbReference type="ARBA" id="ARBA00022842"/>
    </source>
</evidence>
<keyword evidence="7 8" id="KW-0460">Magnesium</keyword>
<evidence type="ECO:0000256" key="2">
    <source>
        <dbReference type="ARBA" id="ARBA00022679"/>
    </source>
</evidence>
<keyword evidence="3 8" id="KW-0479">Metal-binding</keyword>
<keyword evidence="5 8" id="KW-0418">Kinase</keyword>
<evidence type="ECO:0000256" key="3">
    <source>
        <dbReference type="ARBA" id="ARBA00022723"/>
    </source>
</evidence>
<name>A0ABM8NCE1_9BURK</name>
<comment type="subcellular location">
    <subcellularLocation>
        <location evidence="8">Cytoplasm</location>
    </subcellularLocation>
</comment>
<dbReference type="PIRSF" id="PIRSF000722">
    <property type="entry name" value="Acetate_prop_kin"/>
    <property type="match status" value="1"/>
</dbReference>
<dbReference type="RefSeq" id="WP_201694633.1">
    <property type="nucleotide sequence ID" value="NZ_CAJHCQ010000002.1"/>
</dbReference>
<dbReference type="PANTHER" id="PTHR21060">
    <property type="entry name" value="ACETATE KINASE"/>
    <property type="match status" value="1"/>
</dbReference>
<keyword evidence="4 8" id="KW-0547">Nucleotide-binding</keyword>
<feature type="binding site" evidence="8">
    <location>
        <begin position="208"/>
        <end position="212"/>
    </location>
    <ligand>
        <name>ATP</name>
        <dbReference type="ChEBI" id="CHEBI:30616"/>
    </ligand>
</feature>
<dbReference type="PRINTS" id="PR00471">
    <property type="entry name" value="ACETATEKNASE"/>
</dbReference>
<feature type="binding site" evidence="8">
    <location>
        <position position="385"/>
    </location>
    <ligand>
        <name>Mg(2+)</name>
        <dbReference type="ChEBI" id="CHEBI:18420"/>
    </ligand>
</feature>
<comment type="function">
    <text evidence="8">Catalyzes the formation of acetyl phosphate from acetate and ATP. Can also catalyze the reverse reaction.</text>
</comment>
<evidence type="ECO:0000313" key="11">
    <source>
        <dbReference type="Proteomes" id="UP000656319"/>
    </source>
</evidence>
<dbReference type="NCBIfam" id="TIGR00016">
    <property type="entry name" value="ackA"/>
    <property type="match status" value="1"/>
</dbReference>
<dbReference type="Gene3D" id="3.30.420.40">
    <property type="match status" value="2"/>
</dbReference>
<keyword evidence="6 8" id="KW-0067">ATP-binding</keyword>
<feature type="binding site" evidence="8">
    <location>
        <begin position="283"/>
        <end position="285"/>
    </location>
    <ligand>
        <name>ATP</name>
        <dbReference type="ChEBI" id="CHEBI:30616"/>
    </ligand>
</feature>
<dbReference type="PROSITE" id="PS01076">
    <property type="entry name" value="ACETATE_KINASE_2"/>
    <property type="match status" value="1"/>
</dbReference>